<dbReference type="AlphaFoldDB" id="A0A1W6MSI3"/>
<feature type="chain" id="PRO_5012032042" description="Pentapeptide repeat-containing protein" evidence="1">
    <location>
        <begin position="28"/>
        <end position="266"/>
    </location>
</feature>
<dbReference type="STRING" id="655015.B1812_05165"/>
<dbReference type="PANTHER" id="PTHR14136">
    <property type="entry name" value="BTB_POZ DOMAIN-CONTAINING PROTEIN KCTD9"/>
    <property type="match status" value="1"/>
</dbReference>
<proteinExistence type="predicted"/>
<keyword evidence="3" id="KW-1185">Reference proteome</keyword>
<evidence type="ECO:0000313" key="3">
    <source>
        <dbReference type="Proteomes" id="UP000193978"/>
    </source>
</evidence>
<dbReference type="RefSeq" id="WP_085770627.1">
    <property type="nucleotide sequence ID" value="NZ_AP027149.1"/>
</dbReference>
<organism evidence="2 3">
    <name type="scientific">Methylocystis bryophila</name>
    <dbReference type="NCBI Taxonomy" id="655015"/>
    <lineage>
        <taxon>Bacteria</taxon>
        <taxon>Pseudomonadati</taxon>
        <taxon>Pseudomonadota</taxon>
        <taxon>Alphaproteobacteria</taxon>
        <taxon>Hyphomicrobiales</taxon>
        <taxon>Methylocystaceae</taxon>
        <taxon>Methylocystis</taxon>
    </lineage>
</organism>
<dbReference type="Proteomes" id="UP000193978">
    <property type="component" value="Chromosome"/>
</dbReference>
<dbReference type="SUPFAM" id="SSF141571">
    <property type="entry name" value="Pentapeptide repeat-like"/>
    <property type="match status" value="1"/>
</dbReference>
<sequence length="266" mass="28574">MKSKNGVGFARSGFLCLLALVATPPRAQDMLRGVDLAQPAYSQAELTRETLEAALRARTADAPLDLSEKSLNGLDLSGLDLSNVNLRAARLVRTRLVGARLDHAILDQAWLLEADLSRASLVNARLFSAQMQHVRADDADFSLARVTGDLTGASLRRAKFVEADLSSDMKNQSMGLMRAVLGAANAEEADFTAANLSHADLRFLHAGRANFSGASLEDADASGADFTGVKWDGVRAMDLDLDQARIDEAAKPALKDARNVDRAQTR</sequence>
<feature type="signal peptide" evidence="1">
    <location>
        <begin position="1"/>
        <end position="27"/>
    </location>
</feature>
<dbReference type="OrthoDB" id="3034488at2"/>
<keyword evidence="1" id="KW-0732">Signal</keyword>
<dbReference type="Pfam" id="PF00805">
    <property type="entry name" value="Pentapeptide"/>
    <property type="match status" value="2"/>
</dbReference>
<accession>A0A1W6MSI3</accession>
<dbReference type="PANTHER" id="PTHR14136:SF17">
    <property type="entry name" value="BTB_POZ DOMAIN-CONTAINING PROTEIN KCTD9"/>
    <property type="match status" value="1"/>
</dbReference>
<gene>
    <name evidence="2" type="ORF">B1812_05165</name>
</gene>
<reference evidence="2 3" key="1">
    <citation type="submission" date="2017-02" db="EMBL/GenBank/DDBJ databases">
        <authorList>
            <person name="Peterson S.W."/>
        </authorList>
    </citation>
    <scope>NUCLEOTIDE SEQUENCE [LARGE SCALE GENOMIC DNA]</scope>
    <source>
        <strain evidence="2 3">S285</strain>
    </source>
</reference>
<evidence type="ECO:0008006" key="4">
    <source>
        <dbReference type="Google" id="ProtNLM"/>
    </source>
</evidence>
<dbReference type="EMBL" id="CP019948">
    <property type="protein sequence ID" value="ARN80554.1"/>
    <property type="molecule type" value="Genomic_DNA"/>
</dbReference>
<evidence type="ECO:0000313" key="2">
    <source>
        <dbReference type="EMBL" id="ARN80554.1"/>
    </source>
</evidence>
<evidence type="ECO:0000256" key="1">
    <source>
        <dbReference type="SAM" id="SignalP"/>
    </source>
</evidence>
<dbReference type="Gene3D" id="2.160.20.80">
    <property type="entry name" value="E3 ubiquitin-protein ligase SopA"/>
    <property type="match status" value="2"/>
</dbReference>
<dbReference type="InterPro" id="IPR051082">
    <property type="entry name" value="Pentapeptide-BTB/POZ_domain"/>
</dbReference>
<protein>
    <recommendedName>
        <fullName evidence="4">Pentapeptide repeat-containing protein</fullName>
    </recommendedName>
</protein>
<dbReference type="InterPro" id="IPR001646">
    <property type="entry name" value="5peptide_repeat"/>
</dbReference>
<name>A0A1W6MSI3_9HYPH</name>
<dbReference type="KEGG" id="mbry:B1812_05165"/>